<sequence length="619" mass="69967">MSDAEAVEFSQDEQVHECIIVRGDSPNPRRTLRPRRSQGRPLGSRNRRDGDSDDEYIPNGRDDFSDGENSSDGEDSLDQGDRSDQEDTSDDDGPSDQATSSRQLVTKQAQAPGVWDPSSEHEKLVFAELRTAYHNGVNLLKQRHEKRASAAQETVEARERFNSANPDEPPGVYNQDQEEELSLAWEKSLIKGAIEQASNGGSDTLSVWELSLRLFDTDPLSLLSMYYDMEFDDSADETTQHQGPKNQNRLWTPLFCKKLKRIMTHPFFNDANAYRFIPIAIRWAAMCRKPSHQYFSDEELRVLKHFHCGDLGPSWSPLSILARFHSHQAQLEAERLSMTPHAKLLTRIAAYTGAPEVAPSSNNTPVKSDDLGVVISALENMNDNGMNVSCETHFLVYSTSHPSRGNPTGLPELLDAYKRSWKDERLDRHVRRRDNNVYPSQNTNYEDLRSLERESRYAHGEGQRPFSDLRDDAQPNDLREPPIERPRDAPARDSGNAIEVGGIKVEPTDQVSFNGHGKDAGFQGGRGGYNPRRGGGHPSKRGPTLPRDQGRQFPPYKKRKTRSQRRGGYHPWASERGGMHRGGMGRGREYEPNPNHERMGFHPPAGPRAWGSQQPRDRW</sequence>
<accession>A0A8H4KMH5</accession>
<dbReference type="AlphaFoldDB" id="A0A8H4KMH5"/>
<name>A0A8H4KMH5_9HYPO</name>
<feature type="compositionally biased region" description="Basic and acidic residues" evidence="1">
    <location>
        <begin position="455"/>
        <end position="491"/>
    </location>
</feature>
<dbReference type="EMBL" id="JAADJG010000165">
    <property type="protein sequence ID" value="KAF4452997.1"/>
    <property type="molecule type" value="Genomic_DNA"/>
</dbReference>
<dbReference type="OrthoDB" id="5105828at2759"/>
<proteinExistence type="predicted"/>
<feature type="region of interest" description="Disordered" evidence="1">
    <location>
        <begin position="455"/>
        <end position="619"/>
    </location>
</feature>
<organism evidence="2 3">
    <name type="scientific">Fusarium austroafricanum</name>
    <dbReference type="NCBI Taxonomy" id="2364996"/>
    <lineage>
        <taxon>Eukaryota</taxon>
        <taxon>Fungi</taxon>
        <taxon>Dikarya</taxon>
        <taxon>Ascomycota</taxon>
        <taxon>Pezizomycotina</taxon>
        <taxon>Sordariomycetes</taxon>
        <taxon>Hypocreomycetidae</taxon>
        <taxon>Hypocreales</taxon>
        <taxon>Nectriaceae</taxon>
        <taxon>Fusarium</taxon>
        <taxon>Fusarium concolor species complex</taxon>
    </lineage>
</organism>
<feature type="compositionally biased region" description="Acidic residues" evidence="1">
    <location>
        <begin position="65"/>
        <end position="78"/>
    </location>
</feature>
<feature type="compositionally biased region" description="Basic residues" evidence="1">
    <location>
        <begin position="556"/>
        <end position="568"/>
    </location>
</feature>
<protein>
    <submittedName>
        <fullName evidence="2">Uncharacterized protein</fullName>
    </submittedName>
</protein>
<feature type="compositionally biased region" description="Polar residues" evidence="1">
    <location>
        <begin position="97"/>
        <end position="109"/>
    </location>
</feature>
<evidence type="ECO:0000256" key="1">
    <source>
        <dbReference type="SAM" id="MobiDB-lite"/>
    </source>
</evidence>
<keyword evidence="3" id="KW-1185">Reference proteome</keyword>
<gene>
    <name evidence="2" type="ORF">F53441_4228</name>
</gene>
<feature type="region of interest" description="Disordered" evidence="1">
    <location>
        <begin position="1"/>
        <end position="119"/>
    </location>
</feature>
<feature type="compositionally biased region" description="Basic and acidic residues" evidence="1">
    <location>
        <begin position="586"/>
        <end position="600"/>
    </location>
</feature>
<evidence type="ECO:0000313" key="2">
    <source>
        <dbReference type="EMBL" id="KAF4452997.1"/>
    </source>
</evidence>
<evidence type="ECO:0000313" key="3">
    <source>
        <dbReference type="Proteomes" id="UP000605986"/>
    </source>
</evidence>
<reference evidence="2" key="1">
    <citation type="submission" date="2020-01" db="EMBL/GenBank/DDBJ databases">
        <title>Identification and distribution of gene clusters putatively required for synthesis of sphingolipid metabolism inhibitors in phylogenetically diverse species of the filamentous fungus Fusarium.</title>
        <authorList>
            <person name="Kim H.-S."/>
            <person name="Busman M."/>
            <person name="Brown D.W."/>
            <person name="Divon H."/>
            <person name="Uhlig S."/>
            <person name="Proctor R.H."/>
        </authorList>
    </citation>
    <scope>NUCLEOTIDE SEQUENCE</scope>
    <source>
        <strain evidence="2">NRRL 53441</strain>
    </source>
</reference>
<comment type="caution">
    <text evidence="2">The sequence shown here is derived from an EMBL/GenBank/DDBJ whole genome shotgun (WGS) entry which is preliminary data.</text>
</comment>
<dbReference type="Proteomes" id="UP000605986">
    <property type="component" value="Unassembled WGS sequence"/>
</dbReference>